<evidence type="ECO:0000313" key="4">
    <source>
        <dbReference type="EMBL" id="HIZ48334.1"/>
    </source>
</evidence>
<dbReference type="InterPro" id="IPR003658">
    <property type="entry name" value="Anti-sigma_ant"/>
</dbReference>
<dbReference type="Gene3D" id="3.30.750.24">
    <property type="entry name" value="STAS domain"/>
    <property type="match status" value="1"/>
</dbReference>
<gene>
    <name evidence="4" type="ORF">H9810_06440</name>
</gene>
<dbReference type="InterPro" id="IPR002645">
    <property type="entry name" value="STAS_dom"/>
</dbReference>
<evidence type="ECO:0000313" key="5">
    <source>
        <dbReference type="Proteomes" id="UP000824031"/>
    </source>
</evidence>
<dbReference type="SUPFAM" id="SSF52091">
    <property type="entry name" value="SpoIIaa-like"/>
    <property type="match status" value="1"/>
</dbReference>
<comment type="caution">
    <text evidence="4">The sequence shown here is derived from an EMBL/GenBank/DDBJ whole genome shotgun (WGS) entry which is preliminary data.</text>
</comment>
<sequence>MTITKTRDGATLTLALTGRLDAVSAAELGQQVEALEADITKLVLDFAGVEYISSAGLRIILLAQKKMNRQGVMLLRHVGEPVMEVFTMTGFSDILVIE</sequence>
<reference evidence="4" key="2">
    <citation type="submission" date="2021-04" db="EMBL/GenBank/DDBJ databases">
        <authorList>
            <person name="Gilroy R."/>
        </authorList>
    </citation>
    <scope>NUCLEOTIDE SEQUENCE</scope>
    <source>
        <strain evidence="4">3436</strain>
    </source>
</reference>
<dbReference type="PANTHER" id="PTHR33495">
    <property type="entry name" value="ANTI-SIGMA FACTOR ANTAGONIST TM_1081-RELATED-RELATED"/>
    <property type="match status" value="1"/>
</dbReference>
<dbReference type="Pfam" id="PF01740">
    <property type="entry name" value="STAS"/>
    <property type="match status" value="1"/>
</dbReference>
<dbReference type="InterPro" id="IPR036513">
    <property type="entry name" value="STAS_dom_sf"/>
</dbReference>
<dbReference type="GO" id="GO:0043856">
    <property type="term" value="F:anti-sigma factor antagonist activity"/>
    <property type="evidence" value="ECO:0007669"/>
    <property type="project" value="InterPro"/>
</dbReference>
<evidence type="ECO:0000259" key="3">
    <source>
        <dbReference type="PROSITE" id="PS50801"/>
    </source>
</evidence>
<dbReference type="Proteomes" id="UP000824031">
    <property type="component" value="Unassembled WGS sequence"/>
</dbReference>
<evidence type="ECO:0000256" key="2">
    <source>
        <dbReference type="RuleBase" id="RU003749"/>
    </source>
</evidence>
<dbReference type="EMBL" id="DXBO01000098">
    <property type="protein sequence ID" value="HIZ48334.1"/>
    <property type="molecule type" value="Genomic_DNA"/>
</dbReference>
<dbReference type="AlphaFoldDB" id="A0A9D2F2C8"/>
<name>A0A9D2F2C8_9FIRM</name>
<dbReference type="NCBIfam" id="TIGR00377">
    <property type="entry name" value="ant_ant_sig"/>
    <property type="match status" value="1"/>
</dbReference>
<accession>A0A9D2F2C8</accession>
<reference evidence="4" key="1">
    <citation type="journal article" date="2021" name="PeerJ">
        <title>Extensive microbial diversity within the chicken gut microbiome revealed by metagenomics and culture.</title>
        <authorList>
            <person name="Gilroy R."/>
            <person name="Ravi A."/>
            <person name="Getino M."/>
            <person name="Pursley I."/>
            <person name="Horton D.L."/>
            <person name="Alikhan N.F."/>
            <person name="Baker D."/>
            <person name="Gharbi K."/>
            <person name="Hall N."/>
            <person name="Watson M."/>
            <person name="Adriaenssens E.M."/>
            <person name="Foster-Nyarko E."/>
            <person name="Jarju S."/>
            <person name="Secka A."/>
            <person name="Antonio M."/>
            <person name="Oren A."/>
            <person name="Chaudhuri R.R."/>
            <person name="La Ragione R."/>
            <person name="Hildebrand F."/>
            <person name="Pallen M.J."/>
        </authorList>
    </citation>
    <scope>NUCLEOTIDE SEQUENCE</scope>
    <source>
        <strain evidence="4">3436</strain>
    </source>
</reference>
<dbReference type="PROSITE" id="PS50801">
    <property type="entry name" value="STAS"/>
    <property type="match status" value="1"/>
</dbReference>
<feature type="domain" description="STAS" evidence="3">
    <location>
        <begin position="1"/>
        <end position="98"/>
    </location>
</feature>
<dbReference type="CDD" id="cd07043">
    <property type="entry name" value="STAS_anti-anti-sigma_factors"/>
    <property type="match status" value="1"/>
</dbReference>
<protein>
    <recommendedName>
        <fullName evidence="2">Anti-sigma factor antagonist</fullName>
    </recommendedName>
</protein>
<organism evidence="4 5">
    <name type="scientific">Candidatus Gemmiger excrementavium</name>
    <dbReference type="NCBI Taxonomy" id="2838608"/>
    <lineage>
        <taxon>Bacteria</taxon>
        <taxon>Bacillati</taxon>
        <taxon>Bacillota</taxon>
        <taxon>Clostridia</taxon>
        <taxon>Eubacteriales</taxon>
        <taxon>Gemmiger</taxon>
    </lineage>
</organism>
<proteinExistence type="inferred from homology"/>
<evidence type="ECO:0000256" key="1">
    <source>
        <dbReference type="ARBA" id="ARBA00009013"/>
    </source>
</evidence>
<comment type="similarity">
    <text evidence="1 2">Belongs to the anti-sigma-factor antagonist family.</text>
</comment>